<dbReference type="SUPFAM" id="SSF49464">
    <property type="entry name" value="Carboxypeptidase regulatory domain-like"/>
    <property type="match status" value="1"/>
</dbReference>
<evidence type="ECO:0000313" key="5">
    <source>
        <dbReference type="Proteomes" id="UP000615755"/>
    </source>
</evidence>
<organism evidence="4 5">
    <name type="scientific">Pseudoalteromonas aurantia 208</name>
    <dbReference type="NCBI Taxonomy" id="1314867"/>
    <lineage>
        <taxon>Bacteria</taxon>
        <taxon>Pseudomonadati</taxon>
        <taxon>Pseudomonadota</taxon>
        <taxon>Gammaproteobacteria</taxon>
        <taxon>Alteromonadales</taxon>
        <taxon>Pseudoalteromonadaceae</taxon>
        <taxon>Pseudoalteromonas</taxon>
    </lineage>
</organism>
<name>A0ABR9EDS3_9GAMM</name>
<feature type="signal peptide" evidence="2">
    <location>
        <begin position="1"/>
        <end position="31"/>
    </location>
</feature>
<dbReference type="InterPro" id="IPR029052">
    <property type="entry name" value="Metallo-depent_PP-like"/>
</dbReference>
<sequence length="743" mass="81934">MHRKKVWFSIRDVLIALCTTLLLLGCSVEDAYDAPETEQQQQEQQQQNQQSDKTANMSLKVLNHSGQPLANALVTFAGKVLNTDNVGLAEVTNIKLGNYTLVVNKLGYAPHISNMRLLSTTSTTINLIAQTSQQATLLFGGDTMFGRRFMDPSLVTMTNNVPNVAQALIQNETAATSATNITKFIKPLFATADFSSINLESPVLSNPSSVHPTKEFSFFSLPDTLNSLKDIGVDYVALGNNHVYDYLEPGLIDTLKYVNDAGFLHSGAGINATQAYRPLTTRVNGINLGLVSATSITGNANPINYIAQENKGGAADLTNDLELNNALTDVASNHDFAIVQMHGGDEYSFSPTQYITNRFEFAARRSIDLAIAHHPHVAQGFAVYDSTPAILGLGNLIFDQNRLETLLGVAVSVTIDNAAEHKIQRAKAYPIYIEDYQPRLVNGFLSDYLSRRLAEFSDDNVTVIPKSGYALVTFQGLNTPPITTTKTITVAAGTQIVDLRAFAPSNAFLAQITADKNNSAQFTLGRDLMIFGDFEDWDNDDEFGEVSRWEHSDEDAIPCITGVYRHRQGMCLTRTQFDNTPLRLPFRQTIRTMPITPSESVSDAYHEFTLFGYAKGDNAGDFNAELTVTTAEDGFEFSFNRVPLMTASSYDWTPFVHHFELPDDSQVMGPENLPARGVNLALTHAPPTDGNATLQLDEIALISWQRPLQFNESQWQTSKMHGLDFLRVNTDEALTLTLSFRSF</sequence>
<keyword evidence="5" id="KW-1185">Reference proteome</keyword>
<dbReference type="Gene3D" id="3.60.21.10">
    <property type="match status" value="1"/>
</dbReference>
<dbReference type="InterPro" id="IPR052169">
    <property type="entry name" value="CW_Biosynth-Accessory"/>
</dbReference>
<dbReference type="SMART" id="SM00854">
    <property type="entry name" value="PGA_cap"/>
    <property type="match status" value="1"/>
</dbReference>
<accession>A0ABR9EDS3</accession>
<dbReference type="RefSeq" id="WP_192508311.1">
    <property type="nucleotide sequence ID" value="NZ_AQGV01000012.1"/>
</dbReference>
<comment type="similarity">
    <text evidence="1">Belongs to the CapA family.</text>
</comment>
<dbReference type="EMBL" id="AQGV01000012">
    <property type="protein sequence ID" value="MBE0369136.1"/>
    <property type="molecule type" value="Genomic_DNA"/>
</dbReference>
<dbReference type="Proteomes" id="UP000615755">
    <property type="component" value="Unassembled WGS sequence"/>
</dbReference>
<reference evidence="4 5" key="1">
    <citation type="submission" date="2015-03" db="EMBL/GenBank/DDBJ databases">
        <title>Genome sequence of Pseudoalteromonas aurantia.</title>
        <authorList>
            <person name="Xie B.-B."/>
            <person name="Rong J.-C."/>
            <person name="Qin Q.-L."/>
            <person name="Zhang Y.-Z."/>
        </authorList>
    </citation>
    <scope>NUCLEOTIDE SEQUENCE [LARGE SCALE GENOMIC DNA]</scope>
    <source>
        <strain evidence="4 5">208</strain>
    </source>
</reference>
<feature type="domain" description="Capsule synthesis protein CapA" evidence="3">
    <location>
        <begin position="136"/>
        <end position="400"/>
    </location>
</feature>
<protein>
    <recommendedName>
        <fullName evidence="3">Capsule synthesis protein CapA domain-containing protein</fullName>
    </recommendedName>
</protein>
<evidence type="ECO:0000259" key="3">
    <source>
        <dbReference type="SMART" id="SM00854"/>
    </source>
</evidence>
<comment type="caution">
    <text evidence="4">The sequence shown here is derived from an EMBL/GenBank/DDBJ whole genome shotgun (WGS) entry which is preliminary data.</text>
</comment>
<gene>
    <name evidence="4" type="ORF">PAUR_a2926</name>
</gene>
<dbReference type="SUPFAM" id="SSF56300">
    <property type="entry name" value="Metallo-dependent phosphatases"/>
    <property type="match status" value="1"/>
</dbReference>
<feature type="chain" id="PRO_5046697826" description="Capsule synthesis protein CapA domain-containing protein" evidence="2">
    <location>
        <begin position="32"/>
        <end position="743"/>
    </location>
</feature>
<evidence type="ECO:0000256" key="1">
    <source>
        <dbReference type="ARBA" id="ARBA00005662"/>
    </source>
</evidence>
<dbReference type="InterPro" id="IPR019079">
    <property type="entry name" value="Capsule_synth_CapA"/>
</dbReference>
<dbReference type="PANTHER" id="PTHR33393">
    <property type="entry name" value="POLYGLUTAMINE SYNTHESIS ACCESSORY PROTEIN RV0574C-RELATED"/>
    <property type="match status" value="1"/>
</dbReference>
<keyword evidence="2" id="KW-0732">Signal</keyword>
<dbReference type="InterPro" id="IPR008969">
    <property type="entry name" value="CarboxyPept-like_regulatory"/>
</dbReference>
<proteinExistence type="inferred from homology"/>
<dbReference type="PROSITE" id="PS51257">
    <property type="entry name" value="PROKAR_LIPOPROTEIN"/>
    <property type="match status" value="1"/>
</dbReference>
<evidence type="ECO:0000256" key="2">
    <source>
        <dbReference type="SAM" id="SignalP"/>
    </source>
</evidence>
<dbReference type="PANTHER" id="PTHR33393:SF11">
    <property type="entry name" value="POLYGLUTAMINE SYNTHESIS ACCESSORY PROTEIN RV0574C-RELATED"/>
    <property type="match status" value="1"/>
</dbReference>
<dbReference type="Gene3D" id="2.60.40.1120">
    <property type="entry name" value="Carboxypeptidase-like, regulatory domain"/>
    <property type="match status" value="1"/>
</dbReference>
<dbReference type="CDD" id="cd07381">
    <property type="entry name" value="MPP_CapA"/>
    <property type="match status" value="1"/>
</dbReference>
<dbReference type="Pfam" id="PF09587">
    <property type="entry name" value="PGA_cap"/>
    <property type="match status" value="1"/>
</dbReference>
<evidence type="ECO:0000313" key="4">
    <source>
        <dbReference type="EMBL" id="MBE0369136.1"/>
    </source>
</evidence>